<comment type="caution">
    <text evidence="3">The sequence shown here is derived from an EMBL/GenBank/DDBJ whole genome shotgun (WGS) entry which is preliminary data.</text>
</comment>
<reference evidence="4" key="1">
    <citation type="journal article" date="2019" name="Curr. Biol.">
        <title>Genome Sequence of Striga asiatica Provides Insight into the Evolution of Plant Parasitism.</title>
        <authorList>
            <person name="Yoshida S."/>
            <person name="Kim S."/>
            <person name="Wafula E.K."/>
            <person name="Tanskanen J."/>
            <person name="Kim Y.M."/>
            <person name="Honaas L."/>
            <person name="Yang Z."/>
            <person name="Spallek T."/>
            <person name="Conn C.E."/>
            <person name="Ichihashi Y."/>
            <person name="Cheong K."/>
            <person name="Cui S."/>
            <person name="Der J.P."/>
            <person name="Gundlach H."/>
            <person name="Jiao Y."/>
            <person name="Hori C."/>
            <person name="Ishida J.K."/>
            <person name="Kasahara H."/>
            <person name="Kiba T."/>
            <person name="Kim M.S."/>
            <person name="Koo N."/>
            <person name="Laohavisit A."/>
            <person name="Lee Y.H."/>
            <person name="Lumba S."/>
            <person name="McCourt P."/>
            <person name="Mortimer J.C."/>
            <person name="Mutuku J.M."/>
            <person name="Nomura T."/>
            <person name="Sasaki-Sekimoto Y."/>
            <person name="Seto Y."/>
            <person name="Wang Y."/>
            <person name="Wakatake T."/>
            <person name="Sakakibara H."/>
            <person name="Demura T."/>
            <person name="Yamaguchi S."/>
            <person name="Yoneyama K."/>
            <person name="Manabe R.I."/>
            <person name="Nelson D.C."/>
            <person name="Schulman A.H."/>
            <person name="Timko M.P."/>
            <person name="dePamphilis C.W."/>
            <person name="Choi D."/>
            <person name="Shirasu K."/>
        </authorList>
    </citation>
    <scope>NUCLEOTIDE SEQUENCE [LARGE SCALE GENOMIC DNA]</scope>
    <source>
        <strain evidence="4">cv. UVA1</strain>
    </source>
</reference>
<dbReference type="EMBL" id="BKCP01005028">
    <property type="protein sequence ID" value="GER35853.1"/>
    <property type="molecule type" value="Genomic_DNA"/>
</dbReference>
<dbReference type="Gene3D" id="1.20.5.340">
    <property type="match status" value="1"/>
</dbReference>
<keyword evidence="2" id="KW-0812">Transmembrane</keyword>
<keyword evidence="4" id="KW-1185">Reference proteome</keyword>
<dbReference type="AlphaFoldDB" id="A0A5A7PSL7"/>
<feature type="coiled-coil region" evidence="1">
    <location>
        <begin position="8"/>
        <end position="63"/>
    </location>
</feature>
<name>A0A5A7PSL7_STRAF</name>
<evidence type="ECO:0000256" key="1">
    <source>
        <dbReference type="SAM" id="Coils"/>
    </source>
</evidence>
<keyword evidence="2" id="KW-1133">Transmembrane helix</keyword>
<keyword evidence="2" id="KW-0472">Membrane</keyword>
<proteinExistence type="predicted"/>
<evidence type="ECO:0000256" key="2">
    <source>
        <dbReference type="SAM" id="Phobius"/>
    </source>
</evidence>
<gene>
    <name evidence="3" type="ORF">STAS_12157</name>
</gene>
<feature type="transmembrane region" description="Helical" evidence="2">
    <location>
        <begin position="65"/>
        <end position="84"/>
    </location>
</feature>
<keyword evidence="1" id="KW-0175">Coiled coil</keyword>
<dbReference type="Proteomes" id="UP000325081">
    <property type="component" value="Unassembled WGS sequence"/>
</dbReference>
<organism evidence="3 4">
    <name type="scientific">Striga asiatica</name>
    <name type="common">Asiatic witchweed</name>
    <name type="synonym">Buchnera asiatica</name>
    <dbReference type="NCBI Taxonomy" id="4170"/>
    <lineage>
        <taxon>Eukaryota</taxon>
        <taxon>Viridiplantae</taxon>
        <taxon>Streptophyta</taxon>
        <taxon>Embryophyta</taxon>
        <taxon>Tracheophyta</taxon>
        <taxon>Spermatophyta</taxon>
        <taxon>Magnoliopsida</taxon>
        <taxon>eudicotyledons</taxon>
        <taxon>Gunneridae</taxon>
        <taxon>Pentapetalae</taxon>
        <taxon>asterids</taxon>
        <taxon>lamiids</taxon>
        <taxon>Lamiales</taxon>
        <taxon>Orobanchaceae</taxon>
        <taxon>Buchnereae</taxon>
        <taxon>Striga</taxon>
    </lineage>
</organism>
<sequence length="280" mass="30839">MPGLLKKMKALERANENLNFENTKLEEKVEKLEEKIEKLQKKVEKLQALNKRLVEKKEKMEMKMWFALAIATLFCSSGVGPFVISGCGVAQNSCVSCDTKPSSSQSVSSTNGAGGAMLGPSFYSTKNTLMAPFFDSDHYTNELQRKLTKINPSCILRPTCTSPKCGSSHAHNQLHFPSEIQLHYMHACMVSHSSPTTYMSKRIQGHSSNYSYLVLSFSTQQQTSFSDYTCTQTSDLCSQILPSPSFISPGCCGLAPLSSLLFMYSGTPPFGLAFAETQDS</sequence>
<evidence type="ECO:0000313" key="4">
    <source>
        <dbReference type="Proteomes" id="UP000325081"/>
    </source>
</evidence>
<accession>A0A5A7PSL7</accession>
<protein>
    <submittedName>
        <fullName evidence="3">Tumor susceptibility gene 101 protein</fullName>
    </submittedName>
</protein>
<evidence type="ECO:0000313" key="3">
    <source>
        <dbReference type="EMBL" id="GER35853.1"/>
    </source>
</evidence>